<evidence type="ECO:0000313" key="4">
    <source>
        <dbReference type="Proteomes" id="UP000324020"/>
    </source>
</evidence>
<dbReference type="SUPFAM" id="SSF53756">
    <property type="entry name" value="UDP-Glycosyltransferase/glycogen phosphorylase"/>
    <property type="match status" value="1"/>
</dbReference>
<dbReference type="CDD" id="cd03801">
    <property type="entry name" value="GT4_PimA-like"/>
    <property type="match status" value="1"/>
</dbReference>
<feature type="domain" description="Glycosyl transferase family 1" evidence="2">
    <location>
        <begin position="183"/>
        <end position="324"/>
    </location>
</feature>
<reference evidence="3 4" key="1">
    <citation type="submission" date="2016-10" db="EMBL/GenBank/DDBJ databases">
        <authorList>
            <person name="Varghese N."/>
            <person name="Submissions S."/>
        </authorList>
    </citation>
    <scope>NUCLEOTIDE SEQUENCE [LARGE SCALE GENOMIC DNA]</scope>
    <source>
        <strain evidence="3 4">CGMCC 1.3527</strain>
    </source>
</reference>
<accession>A0A1G7HW14</accession>
<evidence type="ECO:0000259" key="2">
    <source>
        <dbReference type="Pfam" id="PF00534"/>
    </source>
</evidence>
<organism evidence="3 4">
    <name type="scientific">Halorubrum xinjiangense</name>
    <dbReference type="NCBI Taxonomy" id="261291"/>
    <lineage>
        <taxon>Archaea</taxon>
        <taxon>Methanobacteriati</taxon>
        <taxon>Methanobacteriota</taxon>
        <taxon>Stenosarchaea group</taxon>
        <taxon>Halobacteria</taxon>
        <taxon>Halobacteriales</taxon>
        <taxon>Haloferacaceae</taxon>
        <taxon>Halorubrum</taxon>
    </lineage>
</organism>
<dbReference type="Gene3D" id="3.40.50.2000">
    <property type="entry name" value="Glycogen Phosphorylase B"/>
    <property type="match status" value="2"/>
</dbReference>
<evidence type="ECO:0000256" key="1">
    <source>
        <dbReference type="ARBA" id="ARBA00022679"/>
    </source>
</evidence>
<dbReference type="InterPro" id="IPR001296">
    <property type="entry name" value="Glyco_trans_1"/>
</dbReference>
<dbReference type="GO" id="GO:0016757">
    <property type="term" value="F:glycosyltransferase activity"/>
    <property type="evidence" value="ECO:0007669"/>
    <property type="project" value="InterPro"/>
</dbReference>
<dbReference type="RefSeq" id="WP_149797504.1">
    <property type="nucleotide sequence ID" value="NZ_FNBO01000001.1"/>
</dbReference>
<dbReference type="Pfam" id="PF00534">
    <property type="entry name" value="Glycos_transf_1"/>
    <property type="match status" value="1"/>
</dbReference>
<evidence type="ECO:0000313" key="3">
    <source>
        <dbReference type="EMBL" id="SDF04632.1"/>
    </source>
</evidence>
<dbReference type="Proteomes" id="UP000324020">
    <property type="component" value="Unassembled WGS sequence"/>
</dbReference>
<gene>
    <name evidence="3" type="ORF">SAMN04488067_101538</name>
</gene>
<proteinExistence type="predicted"/>
<sequence length="350" mass="39406">MTAQVLEYYAHNADPNTLEKATHYKYELEILEQLSNELGYQLKISTTPTDLSLTSDLYFVRWATSGIFPILASKIARSPSILFTGGSEVVLRSDNEIDNYYLEKPKWKQSLTRLSLQLATQTFVTSEYLASDVEEIAGIRPDVLHHFIDTEKFSPGVPTSLPSSVEQEDYVITISSLNDNHIKRKRLEFLLEVIANSDVVSNIVMLGIDRGGYNRLVRKTEELDITDQVHFMLNAEIDDKIDALRGARAAVLPTLHEGFGMAILEALSCGTPIITTPNGSVPEVCGDTVAYTSATDINEFQDTMDSVWKDQERRNEYSIQSRKRSVDLFSLSQGFTQYESIISDYLLNNH</sequence>
<dbReference type="PANTHER" id="PTHR46401">
    <property type="entry name" value="GLYCOSYLTRANSFERASE WBBK-RELATED"/>
    <property type="match status" value="1"/>
</dbReference>
<name>A0A1G7HW14_9EURY</name>
<protein>
    <submittedName>
        <fullName evidence="3">Glycosyltransferase involved in cell wall bisynthesis</fullName>
    </submittedName>
</protein>
<keyword evidence="4" id="KW-1185">Reference proteome</keyword>
<dbReference type="OrthoDB" id="131038at2157"/>
<dbReference type="PANTHER" id="PTHR46401:SF2">
    <property type="entry name" value="GLYCOSYLTRANSFERASE WBBK-RELATED"/>
    <property type="match status" value="1"/>
</dbReference>
<dbReference type="EMBL" id="FNBO01000001">
    <property type="protein sequence ID" value="SDF04632.1"/>
    <property type="molecule type" value="Genomic_DNA"/>
</dbReference>
<keyword evidence="1 3" id="KW-0808">Transferase</keyword>
<dbReference type="AlphaFoldDB" id="A0A1G7HW14"/>